<gene>
    <name evidence="2" type="ORF">PVK06_024175</name>
</gene>
<reference evidence="2 3" key="1">
    <citation type="submission" date="2023-03" db="EMBL/GenBank/DDBJ databases">
        <title>WGS of Gossypium arboreum.</title>
        <authorList>
            <person name="Yu D."/>
        </authorList>
    </citation>
    <scope>NUCLEOTIDE SEQUENCE [LARGE SCALE GENOMIC DNA]</scope>
    <source>
        <tissue evidence="2">Leaf</tissue>
    </source>
</reference>
<keyword evidence="1" id="KW-0175">Coiled coil</keyword>
<evidence type="ECO:0000313" key="3">
    <source>
        <dbReference type="Proteomes" id="UP001358586"/>
    </source>
</evidence>
<protein>
    <submittedName>
        <fullName evidence="2">Uncharacterized protein</fullName>
    </submittedName>
</protein>
<sequence>MRNVKERIDDVNDRLIDGLQMMNEQLREYLWGTIGSLENKFTGKDDALEAIMKTLKEEINELKGELKIFKAAISNGMLTLKLKQQAIYVPKSKVFKGARSASKVDNFLLAVEQYFRVINIEDDATKELIDAMMVTESLVELVPRRNRFESSKPNRRGNGWYCEKMKRDIAIMAAVVAAVVVIGNQKMGSGDLVA</sequence>
<accession>A0ABR0PDB5</accession>
<feature type="coiled-coil region" evidence="1">
    <location>
        <begin position="45"/>
        <end position="72"/>
    </location>
</feature>
<keyword evidence="3" id="KW-1185">Reference proteome</keyword>
<organism evidence="2 3">
    <name type="scientific">Gossypium arboreum</name>
    <name type="common">Tree cotton</name>
    <name type="synonym">Gossypium nanking</name>
    <dbReference type="NCBI Taxonomy" id="29729"/>
    <lineage>
        <taxon>Eukaryota</taxon>
        <taxon>Viridiplantae</taxon>
        <taxon>Streptophyta</taxon>
        <taxon>Embryophyta</taxon>
        <taxon>Tracheophyta</taxon>
        <taxon>Spermatophyta</taxon>
        <taxon>Magnoliopsida</taxon>
        <taxon>eudicotyledons</taxon>
        <taxon>Gunneridae</taxon>
        <taxon>Pentapetalae</taxon>
        <taxon>rosids</taxon>
        <taxon>malvids</taxon>
        <taxon>Malvales</taxon>
        <taxon>Malvaceae</taxon>
        <taxon>Malvoideae</taxon>
        <taxon>Gossypium</taxon>
    </lineage>
</organism>
<dbReference type="EMBL" id="JARKNE010000007">
    <property type="protein sequence ID" value="KAK5819206.1"/>
    <property type="molecule type" value="Genomic_DNA"/>
</dbReference>
<evidence type="ECO:0000313" key="2">
    <source>
        <dbReference type="EMBL" id="KAK5819206.1"/>
    </source>
</evidence>
<name>A0ABR0PDB5_GOSAR</name>
<evidence type="ECO:0000256" key="1">
    <source>
        <dbReference type="SAM" id="Coils"/>
    </source>
</evidence>
<dbReference type="Proteomes" id="UP001358586">
    <property type="component" value="Chromosome 7"/>
</dbReference>
<proteinExistence type="predicted"/>
<comment type="caution">
    <text evidence="2">The sequence shown here is derived from an EMBL/GenBank/DDBJ whole genome shotgun (WGS) entry which is preliminary data.</text>
</comment>